<feature type="non-terminal residue" evidence="1">
    <location>
        <position position="42"/>
    </location>
</feature>
<comment type="caution">
    <text evidence="1">The sequence shown here is derived from an EMBL/GenBank/DDBJ whole genome shotgun (WGS) entry which is preliminary data.</text>
</comment>
<accession>A0ABQ9ASE0</accession>
<evidence type="ECO:0000313" key="1">
    <source>
        <dbReference type="EMBL" id="KAJ6359716.1"/>
    </source>
</evidence>
<gene>
    <name evidence="1" type="ORF">OIU77_003843</name>
</gene>
<reference evidence="1" key="2">
    <citation type="journal article" date="2023" name="Int. J. Mol. Sci.">
        <title>De Novo Assembly and Annotation of 11 Diverse Shrub Willow (Salix) Genomes Reveals Novel Gene Organization in Sex-Linked Regions.</title>
        <authorList>
            <person name="Hyden B."/>
            <person name="Feng K."/>
            <person name="Yates T.B."/>
            <person name="Jawdy S."/>
            <person name="Cereghino C."/>
            <person name="Smart L.B."/>
            <person name="Muchero W."/>
        </authorList>
    </citation>
    <scope>NUCLEOTIDE SEQUENCE</scope>
    <source>
        <tissue evidence="1">Shoot tip</tissue>
    </source>
</reference>
<protein>
    <submittedName>
        <fullName evidence="1">Uncharacterized protein</fullName>
    </submittedName>
</protein>
<organism evidence="1 2">
    <name type="scientific">Salix suchowensis</name>
    <dbReference type="NCBI Taxonomy" id="1278906"/>
    <lineage>
        <taxon>Eukaryota</taxon>
        <taxon>Viridiplantae</taxon>
        <taxon>Streptophyta</taxon>
        <taxon>Embryophyta</taxon>
        <taxon>Tracheophyta</taxon>
        <taxon>Spermatophyta</taxon>
        <taxon>Magnoliopsida</taxon>
        <taxon>eudicotyledons</taxon>
        <taxon>Gunneridae</taxon>
        <taxon>Pentapetalae</taxon>
        <taxon>rosids</taxon>
        <taxon>fabids</taxon>
        <taxon>Malpighiales</taxon>
        <taxon>Salicaceae</taxon>
        <taxon>Saliceae</taxon>
        <taxon>Salix</taxon>
    </lineage>
</organism>
<sequence length="42" mass="4571">MFSVLGWDELCVSFSLCSGFVVEVFNQSSTGQCSQGESLCMK</sequence>
<proteinExistence type="predicted"/>
<reference evidence="1" key="1">
    <citation type="submission" date="2022-10" db="EMBL/GenBank/DDBJ databases">
        <authorList>
            <person name="Hyden B.L."/>
            <person name="Feng K."/>
            <person name="Yates T."/>
            <person name="Jawdy S."/>
            <person name="Smart L.B."/>
            <person name="Muchero W."/>
        </authorList>
    </citation>
    <scope>NUCLEOTIDE SEQUENCE</scope>
    <source>
        <tissue evidence="1">Shoot tip</tissue>
    </source>
</reference>
<evidence type="ECO:0000313" key="2">
    <source>
        <dbReference type="Proteomes" id="UP001141253"/>
    </source>
</evidence>
<name>A0ABQ9ASE0_9ROSI</name>
<dbReference type="Proteomes" id="UP001141253">
    <property type="component" value="Chromosome 13"/>
</dbReference>
<dbReference type="EMBL" id="JAPFFI010000015">
    <property type="protein sequence ID" value="KAJ6359716.1"/>
    <property type="molecule type" value="Genomic_DNA"/>
</dbReference>
<keyword evidence="2" id="KW-1185">Reference proteome</keyword>